<sequence>MWSDESRFSLFQNDGHTRVRREPHKTMNPSCTVPTVQANGGSIMIWGCFNGSDLGSASLFDSKMKSQYCLNVLNDQVIPSKDFSFPR</sequence>
<feature type="region of interest" description="Disordered" evidence="1">
    <location>
        <begin position="1"/>
        <end position="33"/>
    </location>
</feature>
<keyword evidence="3" id="KW-1185">Reference proteome</keyword>
<dbReference type="InterPro" id="IPR036397">
    <property type="entry name" value="RNaseH_sf"/>
</dbReference>
<dbReference type="GO" id="GO:0003676">
    <property type="term" value="F:nucleic acid binding"/>
    <property type="evidence" value="ECO:0007669"/>
    <property type="project" value="InterPro"/>
</dbReference>
<comment type="caution">
    <text evidence="2">The sequence shown here is derived from an EMBL/GenBank/DDBJ whole genome shotgun (WGS) entry which is preliminary data.</text>
</comment>
<proteinExistence type="predicted"/>
<evidence type="ECO:0000313" key="3">
    <source>
        <dbReference type="Proteomes" id="UP000499080"/>
    </source>
</evidence>
<reference evidence="2 3" key="1">
    <citation type="journal article" date="2019" name="Sci. Rep.">
        <title>Orb-weaving spider Araneus ventricosus genome elucidates the spidroin gene catalogue.</title>
        <authorList>
            <person name="Kono N."/>
            <person name="Nakamura H."/>
            <person name="Ohtoshi R."/>
            <person name="Moran D.A.P."/>
            <person name="Shinohara A."/>
            <person name="Yoshida Y."/>
            <person name="Fujiwara M."/>
            <person name="Mori M."/>
            <person name="Tomita M."/>
            <person name="Arakawa K."/>
        </authorList>
    </citation>
    <scope>NUCLEOTIDE SEQUENCE [LARGE SCALE GENOMIC DNA]</scope>
</reference>
<gene>
    <name evidence="2" type="ORF">AVEN_158890_1</name>
</gene>
<evidence type="ECO:0008006" key="4">
    <source>
        <dbReference type="Google" id="ProtNLM"/>
    </source>
</evidence>
<evidence type="ECO:0000313" key="2">
    <source>
        <dbReference type="EMBL" id="GBL88755.1"/>
    </source>
</evidence>
<accession>A0A4Y2BBM3</accession>
<dbReference type="Proteomes" id="UP000499080">
    <property type="component" value="Unassembled WGS sequence"/>
</dbReference>
<evidence type="ECO:0000256" key="1">
    <source>
        <dbReference type="SAM" id="MobiDB-lite"/>
    </source>
</evidence>
<dbReference type="EMBL" id="BGPR01000062">
    <property type="protein sequence ID" value="GBL88755.1"/>
    <property type="molecule type" value="Genomic_DNA"/>
</dbReference>
<dbReference type="OrthoDB" id="6503215at2759"/>
<dbReference type="AlphaFoldDB" id="A0A4Y2BBM3"/>
<name>A0A4Y2BBM3_ARAVE</name>
<dbReference type="Gene3D" id="3.30.420.10">
    <property type="entry name" value="Ribonuclease H-like superfamily/Ribonuclease H"/>
    <property type="match status" value="1"/>
</dbReference>
<organism evidence="2 3">
    <name type="scientific">Araneus ventricosus</name>
    <name type="common">Orbweaver spider</name>
    <name type="synonym">Epeira ventricosa</name>
    <dbReference type="NCBI Taxonomy" id="182803"/>
    <lineage>
        <taxon>Eukaryota</taxon>
        <taxon>Metazoa</taxon>
        <taxon>Ecdysozoa</taxon>
        <taxon>Arthropoda</taxon>
        <taxon>Chelicerata</taxon>
        <taxon>Arachnida</taxon>
        <taxon>Araneae</taxon>
        <taxon>Araneomorphae</taxon>
        <taxon>Entelegynae</taxon>
        <taxon>Araneoidea</taxon>
        <taxon>Araneidae</taxon>
        <taxon>Araneus</taxon>
    </lineage>
</organism>
<protein>
    <recommendedName>
        <fullName evidence="4">Transposable element Tc1 transposase</fullName>
    </recommendedName>
</protein>